<reference evidence="1 2" key="1">
    <citation type="journal article" date="2014" name="PLoS ONE">
        <title>Global Analysis of Gene Expression Profiles in Physic Nut (Jatropha curcas L.) Seedlings Exposed to Salt Stress.</title>
        <authorList>
            <person name="Zhang L."/>
            <person name="Zhang C."/>
            <person name="Wu P."/>
            <person name="Chen Y."/>
            <person name="Li M."/>
            <person name="Jiang H."/>
            <person name="Wu G."/>
        </authorList>
    </citation>
    <scope>NUCLEOTIDE SEQUENCE [LARGE SCALE GENOMIC DNA]</scope>
    <source>
        <strain evidence="2">cv. GZQX0401</strain>
        <tissue evidence="1">Young leaves</tissue>
    </source>
</reference>
<dbReference type="Proteomes" id="UP000027138">
    <property type="component" value="Unassembled WGS sequence"/>
</dbReference>
<sequence>MNLFDLLGLGDEQVGLAADKLILGMVNFKSDLKNEMQLIQQRLQDMSSSTLRVGSGIVGDSHYSDRGLKGQKAKVEKLESSVQTQALEHSRFMGELEDKIRPISKDRDTHFNSSLKLSAWVEQLIKQEEERVFAIQQLQG</sequence>
<gene>
    <name evidence="1" type="ORF">JCGZ_18603</name>
</gene>
<keyword evidence="2" id="KW-1185">Reference proteome</keyword>
<accession>A0A067K1L4</accession>
<dbReference type="AlphaFoldDB" id="A0A067K1L4"/>
<organism evidence="1 2">
    <name type="scientific">Jatropha curcas</name>
    <name type="common">Barbados nut</name>
    <dbReference type="NCBI Taxonomy" id="180498"/>
    <lineage>
        <taxon>Eukaryota</taxon>
        <taxon>Viridiplantae</taxon>
        <taxon>Streptophyta</taxon>
        <taxon>Embryophyta</taxon>
        <taxon>Tracheophyta</taxon>
        <taxon>Spermatophyta</taxon>
        <taxon>Magnoliopsida</taxon>
        <taxon>eudicotyledons</taxon>
        <taxon>Gunneridae</taxon>
        <taxon>Pentapetalae</taxon>
        <taxon>rosids</taxon>
        <taxon>fabids</taxon>
        <taxon>Malpighiales</taxon>
        <taxon>Euphorbiaceae</taxon>
        <taxon>Crotonoideae</taxon>
        <taxon>Jatropheae</taxon>
        <taxon>Jatropha</taxon>
    </lineage>
</organism>
<proteinExistence type="predicted"/>
<evidence type="ECO:0000313" key="1">
    <source>
        <dbReference type="EMBL" id="KDP30027.1"/>
    </source>
</evidence>
<name>A0A067K1L4_JATCU</name>
<dbReference type="EMBL" id="KK914717">
    <property type="protein sequence ID" value="KDP30027.1"/>
    <property type="molecule type" value="Genomic_DNA"/>
</dbReference>
<protein>
    <submittedName>
        <fullName evidence="1">Uncharacterized protein</fullName>
    </submittedName>
</protein>
<evidence type="ECO:0000313" key="2">
    <source>
        <dbReference type="Proteomes" id="UP000027138"/>
    </source>
</evidence>